<keyword evidence="1" id="KW-1133">Transmembrane helix</keyword>
<comment type="caution">
    <text evidence="2">The sequence shown here is derived from an EMBL/GenBank/DDBJ whole genome shotgun (WGS) entry which is preliminary data.</text>
</comment>
<keyword evidence="1" id="KW-0472">Membrane</keyword>
<reference evidence="2 3" key="1">
    <citation type="journal article" date="2013" name="Curr. Biol.">
        <title>The Genome of the Foraminiferan Reticulomyxa filosa.</title>
        <authorList>
            <person name="Glockner G."/>
            <person name="Hulsmann N."/>
            <person name="Schleicher M."/>
            <person name="Noegel A.A."/>
            <person name="Eichinger L."/>
            <person name="Gallinger C."/>
            <person name="Pawlowski J."/>
            <person name="Sierra R."/>
            <person name="Euteneuer U."/>
            <person name="Pillet L."/>
            <person name="Moustafa A."/>
            <person name="Platzer M."/>
            <person name="Groth M."/>
            <person name="Szafranski K."/>
            <person name="Schliwa M."/>
        </authorList>
    </citation>
    <scope>NUCLEOTIDE SEQUENCE [LARGE SCALE GENOMIC DNA]</scope>
</reference>
<dbReference type="Proteomes" id="UP000023152">
    <property type="component" value="Unassembled WGS sequence"/>
</dbReference>
<organism evidence="2 3">
    <name type="scientific">Reticulomyxa filosa</name>
    <dbReference type="NCBI Taxonomy" id="46433"/>
    <lineage>
        <taxon>Eukaryota</taxon>
        <taxon>Sar</taxon>
        <taxon>Rhizaria</taxon>
        <taxon>Retaria</taxon>
        <taxon>Foraminifera</taxon>
        <taxon>Monothalamids</taxon>
        <taxon>Reticulomyxidae</taxon>
        <taxon>Reticulomyxa</taxon>
    </lineage>
</organism>
<accession>X6N985</accession>
<proteinExistence type="predicted"/>
<dbReference type="EMBL" id="ASPP01010723">
    <property type="protein sequence ID" value="ETO22458.1"/>
    <property type="molecule type" value="Genomic_DNA"/>
</dbReference>
<dbReference type="AlphaFoldDB" id="X6N985"/>
<keyword evidence="3" id="KW-1185">Reference proteome</keyword>
<keyword evidence="1" id="KW-0812">Transmembrane</keyword>
<name>X6N985_RETFI</name>
<feature type="non-terminal residue" evidence="2">
    <location>
        <position position="1"/>
    </location>
</feature>
<evidence type="ECO:0000313" key="2">
    <source>
        <dbReference type="EMBL" id="ETO22458.1"/>
    </source>
</evidence>
<feature type="transmembrane region" description="Helical" evidence="1">
    <location>
        <begin position="116"/>
        <end position="133"/>
    </location>
</feature>
<evidence type="ECO:0000313" key="3">
    <source>
        <dbReference type="Proteomes" id="UP000023152"/>
    </source>
</evidence>
<sequence length="134" mass="15653">SIGLHGTYLKVVPTDEQHEYVPKIKQQKLEVEDKYLKRLMKDVQVYMKTRIEKAGVEGIRMYDLGQFIQQKFPTFDHFVHLTPGLVVLQMEDGSGNLDRVAFTEAVARKINLKQKLEVCVCVFFFFCLSFIFHH</sequence>
<evidence type="ECO:0000256" key="1">
    <source>
        <dbReference type="SAM" id="Phobius"/>
    </source>
</evidence>
<protein>
    <submittedName>
        <fullName evidence="2">Uncharacterized protein</fullName>
    </submittedName>
</protein>
<gene>
    <name evidence="2" type="ORF">RFI_14741</name>
</gene>